<dbReference type="AlphaFoldDB" id="A0AAJ5F3I4"/>
<organism evidence="2 3">
    <name type="scientific">Deinococcus metallilatus</name>
    <dbReference type="NCBI Taxonomy" id="1211322"/>
    <lineage>
        <taxon>Bacteria</taxon>
        <taxon>Thermotogati</taxon>
        <taxon>Deinococcota</taxon>
        <taxon>Deinococci</taxon>
        <taxon>Deinococcales</taxon>
        <taxon>Deinococcaceae</taxon>
        <taxon>Deinococcus</taxon>
    </lineage>
</organism>
<dbReference type="InterPro" id="IPR018668">
    <property type="entry name" value="DNA-binding_VF530-like"/>
</dbReference>
<accession>A0AAJ5F3I4</accession>
<dbReference type="InterPro" id="IPR036361">
    <property type="entry name" value="SAP_dom_sf"/>
</dbReference>
<evidence type="ECO:0000256" key="1">
    <source>
        <dbReference type="SAM" id="MobiDB-lite"/>
    </source>
</evidence>
<comment type="caution">
    <text evidence="2">The sequence shown here is derived from an EMBL/GenBank/DDBJ whole genome shotgun (WGS) entry which is preliminary data.</text>
</comment>
<feature type="region of interest" description="Disordered" evidence="1">
    <location>
        <begin position="19"/>
        <end position="39"/>
    </location>
</feature>
<reference evidence="2 3" key="1">
    <citation type="submission" date="2019-04" db="EMBL/GenBank/DDBJ databases">
        <title>Deinococcus metalilatus MA1002 mutant No.5.</title>
        <authorList>
            <person name="Park W."/>
            <person name="Park C."/>
        </authorList>
    </citation>
    <scope>NUCLEOTIDE SEQUENCE [LARGE SCALE GENOMIC DNA]</scope>
    <source>
        <strain evidence="2 3">MA1002-m5</strain>
    </source>
</reference>
<dbReference type="Pfam" id="PF09905">
    <property type="entry name" value="VF530"/>
    <property type="match status" value="1"/>
</dbReference>
<sequence length="107" mass="12192">MERRSRGFTPACWHRPPELVPPALSPHHGRMTGPASKDPLHGVTLEQIVVRLADRYGWEGLARRVPVRCFQHDPSVSSSLKFLRKTPWARAKVEALYAALVRDERET</sequence>
<dbReference type="EMBL" id="VBRC01000008">
    <property type="protein sequence ID" value="TLK25875.1"/>
    <property type="molecule type" value="Genomic_DNA"/>
</dbReference>
<gene>
    <name evidence="2" type="ORF">FCS05_12635</name>
</gene>
<evidence type="ECO:0000313" key="3">
    <source>
        <dbReference type="Proteomes" id="UP000308000"/>
    </source>
</evidence>
<name>A0AAJ5F3I4_9DEIO</name>
<dbReference type="Proteomes" id="UP000308000">
    <property type="component" value="Unassembled WGS sequence"/>
</dbReference>
<protein>
    <submittedName>
        <fullName evidence="2">DUF2132 domain-containing protein</fullName>
    </submittedName>
</protein>
<proteinExistence type="predicted"/>
<dbReference type="Gene3D" id="1.10.720.30">
    <property type="entry name" value="SAP domain"/>
    <property type="match status" value="1"/>
</dbReference>
<dbReference type="GO" id="GO:0003677">
    <property type="term" value="F:DNA binding"/>
    <property type="evidence" value="ECO:0007669"/>
    <property type="project" value="InterPro"/>
</dbReference>
<evidence type="ECO:0000313" key="2">
    <source>
        <dbReference type="EMBL" id="TLK25875.1"/>
    </source>
</evidence>